<gene>
    <name evidence="1" type="ORF">SUGI_1424920</name>
    <name evidence="2" type="ORF">SUGI_1455330</name>
</gene>
<name>A0AAD3NT68_CRYJA</name>
<evidence type="ECO:0000313" key="3">
    <source>
        <dbReference type="Proteomes" id="UP001234787"/>
    </source>
</evidence>
<comment type="caution">
    <text evidence="2">The sequence shown here is derived from an EMBL/GenBank/DDBJ whole genome shotgun (WGS) entry which is preliminary data.</text>
</comment>
<evidence type="ECO:0000313" key="1">
    <source>
        <dbReference type="EMBL" id="GLJ58245.1"/>
    </source>
</evidence>
<sequence length="75" mass="8631">MAIGATASSEATAAELTSGSHVEYCWELLDFIAGWWELLNDWFWFPCGETGMEIRDTLMTRERDHRVVPSNPMHR</sequence>
<dbReference type="Proteomes" id="UP001234787">
    <property type="component" value="Unassembled WGS sequence"/>
</dbReference>
<dbReference type="EMBL" id="BSEH01000306">
    <property type="protein sequence ID" value="GLJ58245.1"/>
    <property type="molecule type" value="Genomic_DNA"/>
</dbReference>
<proteinExistence type="predicted"/>
<evidence type="ECO:0000313" key="2">
    <source>
        <dbReference type="EMBL" id="GLJ58517.1"/>
    </source>
</evidence>
<dbReference type="AlphaFoldDB" id="A0AAD3NT68"/>
<keyword evidence="3" id="KW-1185">Reference proteome</keyword>
<reference evidence="2" key="1">
    <citation type="submission" date="2022-12" db="EMBL/GenBank/DDBJ databases">
        <title>Chromosome-Level Genome Assembly of Japanese Cedar (Cryptomeriajaponica D. Don).</title>
        <authorList>
            <person name="Fujino T."/>
            <person name="Yamaguchi K."/>
            <person name="Yokoyama T."/>
            <person name="Hamanaka T."/>
            <person name="Harazono Y."/>
            <person name="Kamada H."/>
            <person name="Kobayashi W."/>
            <person name="Ujino-Ihara T."/>
            <person name="Uchiyama K."/>
            <person name="Matsumoto A."/>
            <person name="Izuno A."/>
            <person name="Tsumura Y."/>
            <person name="Toyoda A."/>
            <person name="Shigenobu S."/>
            <person name="Moriguchi Y."/>
            <person name="Ueno S."/>
            <person name="Kasahara M."/>
        </authorList>
    </citation>
    <scope>NUCLEOTIDE SEQUENCE</scope>
</reference>
<accession>A0AAD3NT68</accession>
<protein>
    <submittedName>
        <fullName evidence="2">Uncharacterized protein</fullName>
    </submittedName>
</protein>
<dbReference type="EMBL" id="BSEH01000411">
    <property type="protein sequence ID" value="GLJ58517.1"/>
    <property type="molecule type" value="Genomic_DNA"/>
</dbReference>
<organism evidence="2 3">
    <name type="scientific">Cryptomeria japonica</name>
    <name type="common">Japanese cedar</name>
    <name type="synonym">Cupressus japonica</name>
    <dbReference type="NCBI Taxonomy" id="3369"/>
    <lineage>
        <taxon>Eukaryota</taxon>
        <taxon>Viridiplantae</taxon>
        <taxon>Streptophyta</taxon>
        <taxon>Embryophyta</taxon>
        <taxon>Tracheophyta</taxon>
        <taxon>Spermatophyta</taxon>
        <taxon>Pinopsida</taxon>
        <taxon>Pinidae</taxon>
        <taxon>Conifers II</taxon>
        <taxon>Cupressales</taxon>
        <taxon>Cupressaceae</taxon>
        <taxon>Cryptomeria</taxon>
    </lineage>
</organism>